<protein>
    <submittedName>
        <fullName evidence="2">Transposase</fullName>
    </submittedName>
</protein>
<gene>
    <name evidence="2" type="ORF">JOF45_002407</name>
</gene>
<dbReference type="InterPro" id="IPR047951">
    <property type="entry name" value="Transpos_ISL3"/>
</dbReference>
<evidence type="ECO:0000313" key="2">
    <source>
        <dbReference type="EMBL" id="MBP2319388.1"/>
    </source>
</evidence>
<dbReference type="PANTHER" id="PTHR33498:SF1">
    <property type="entry name" value="TRANSPOSASE FOR INSERTION SEQUENCE ELEMENT IS1557"/>
    <property type="match status" value="1"/>
</dbReference>
<evidence type="ECO:0000259" key="1">
    <source>
        <dbReference type="Pfam" id="PF01610"/>
    </source>
</evidence>
<dbReference type="PANTHER" id="PTHR33498">
    <property type="entry name" value="TRANSPOSASE FOR INSERTION SEQUENCE ELEMENT IS1557"/>
    <property type="match status" value="1"/>
</dbReference>
<keyword evidence="3" id="KW-1185">Reference proteome</keyword>
<sequence>MPQPTFTAPDLDTFCMVDALGLTVTGQHLEPERAVLQCRVREDDPWCRSCGGEGIPKGTVLRKLAHVPLGWRPTQLWIRVRRYRCPDCLRVWRQDTTDAAAPRAKLSRHAVLWALKSVVIDRMSIARLAAGLDCSWHTVNDAVLAAGRQLLLEDPRRFDGVAVIGVDEHCWRHTGHGSHYVTVIIDLTPVRERRGPARLLDMVEGRSKAVFATWLGTQSEDFRAGVEVVAMDGFSGFKTAAAEELPEATAVMDPFHVVALAGDALDQARQRIQRETTGHRGRSGDPLYGARKTLRTGVDLLTPGQGSKLDRVFGSDEHVELEATWSVYQKVVAVYRHPKTSTGKQLLIEVIDALRRGVPKRLPELISLGRTLKHRAVDILAYFDRPGTSNGPTEAINGRLEHLRGTALGFRNLANYVTRALLDTGGFRPLLHPHLR</sequence>
<accession>A0ABS4T657</accession>
<evidence type="ECO:0000313" key="3">
    <source>
        <dbReference type="Proteomes" id="UP001519331"/>
    </source>
</evidence>
<dbReference type="Pfam" id="PF01610">
    <property type="entry name" value="DDE_Tnp_ISL3"/>
    <property type="match status" value="1"/>
</dbReference>
<dbReference type="RefSeq" id="WP_210050577.1">
    <property type="nucleotide sequence ID" value="NZ_JAGINX010000001.1"/>
</dbReference>
<feature type="domain" description="Transposase IS204/IS1001/IS1096/IS1165 DDE" evidence="1">
    <location>
        <begin position="164"/>
        <end position="419"/>
    </location>
</feature>
<dbReference type="NCBIfam" id="NF033550">
    <property type="entry name" value="transpos_ISL3"/>
    <property type="match status" value="1"/>
</dbReference>
<comment type="caution">
    <text evidence="2">The sequence shown here is derived from an EMBL/GenBank/DDBJ whole genome shotgun (WGS) entry which is preliminary data.</text>
</comment>
<name>A0ABS4T657_9MICC</name>
<dbReference type="Proteomes" id="UP001519331">
    <property type="component" value="Unassembled WGS sequence"/>
</dbReference>
<proteinExistence type="predicted"/>
<organism evidence="2 3">
    <name type="scientific">Nesterenkonia lacusekhoensis</name>
    <dbReference type="NCBI Taxonomy" id="150832"/>
    <lineage>
        <taxon>Bacteria</taxon>
        <taxon>Bacillati</taxon>
        <taxon>Actinomycetota</taxon>
        <taxon>Actinomycetes</taxon>
        <taxon>Micrococcales</taxon>
        <taxon>Micrococcaceae</taxon>
        <taxon>Nesterenkonia</taxon>
    </lineage>
</organism>
<dbReference type="InterPro" id="IPR002560">
    <property type="entry name" value="Transposase_DDE"/>
</dbReference>
<reference evidence="2 3" key="1">
    <citation type="submission" date="2021-03" db="EMBL/GenBank/DDBJ databases">
        <title>Sequencing the genomes of 1000 actinobacteria strains.</title>
        <authorList>
            <person name="Klenk H.-P."/>
        </authorList>
    </citation>
    <scope>NUCLEOTIDE SEQUENCE [LARGE SCALE GENOMIC DNA]</scope>
    <source>
        <strain evidence="2 3">DSM 12544</strain>
    </source>
</reference>
<dbReference type="EMBL" id="JAGINX010000001">
    <property type="protein sequence ID" value="MBP2319388.1"/>
    <property type="molecule type" value="Genomic_DNA"/>
</dbReference>